<accession>A0A4R4NWT5</accession>
<dbReference type="GO" id="GO:0003824">
    <property type="term" value="F:catalytic activity"/>
    <property type="evidence" value="ECO:0007669"/>
    <property type="project" value="InterPro"/>
</dbReference>
<dbReference type="Proteomes" id="UP000295431">
    <property type="component" value="Unassembled WGS sequence"/>
</dbReference>
<dbReference type="EMBL" id="SMJW01000122">
    <property type="protein sequence ID" value="TDC12610.1"/>
    <property type="molecule type" value="Genomic_DNA"/>
</dbReference>
<dbReference type="Pfam" id="PF01425">
    <property type="entry name" value="Amidase"/>
    <property type="match status" value="2"/>
</dbReference>
<dbReference type="InterPro" id="IPR000120">
    <property type="entry name" value="Amidase"/>
</dbReference>
<evidence type="ECO:0000313" key="4">
    <source>
        <dbReference type="EMBL" id="TDC12610.1"/>
    </source>
</evidence>
<evidence type="ECO:0000256" key="2">
    <source>
        <dbReference type="SAM" id="MobiDB-lite"/>
    </source>
</evidence>
<dbReference type="InterPro" id="IPR036928">
    <property type="entry name" value="AS_sf"/>
</dbReference>
<dbReference type="PANTHER" id="PTHR11895">
    <property type="entry name" value="TRANSAMIDASE"/>
    <property type="match status" value="1"/>
</dbReference>
<keyword evidence="5" id="KW-1185">Reference proteome</keyword>
<sequence>MADARRGSRLTGPRLEYPVRGGHDPPMTTWIIKTDAPGDGPRLAVKDAIDVAGLPTTAGCAAIAERAEAAAADAPVVASARARGARIAGKANLNELCMAADGVNPWSGTPVNPLDPSRVPGGSSSGSAVAVATGEADVAFGTDTSGSIRIPAACCGIAGLKTTNGRVSVEGVHPLSPTLDVVGPLGRDVAAVVLGMDLIEPGFTPVPYDASLPIARLRVPGVDPAIDAAVDDALRRLGPFSEVTSAHYEEAATANGVIVSVEGWEQNGHLLGEPDKLSGRIHRRIQHMKDVHEAGMLDWALGFRTSFRAELDAILARHAAIALPVLTCVAPEPDEADESDLLLTTLTGQANVAGLPAFALPVPLPGSHLPASVQLIGPAGGEERLCGLAAALEAASA</sequence>
<dbReference type="OrthoDB" id="182039at2"/>
<proteinExistence type="inferred from homology"/>
<protein>
    <submittedName>
        <fullName evidence="4">Amidase</fullName>
    </submittedName>
</protein>
<organism evidence="4 5">
    <name type="scientific">Actinomadura bangladeshensis</name>
    <dbReference type="NCBI Taxonomy" id="453573"/>
    <lineage>
        <taxon>Bacteria</taxon>
        <taxon>Bacillati</taxon>
        <taxon>Actinomycetota</taxon>
        <taxon>Actinomycetes</taxon>
        <taxon>Streptosporangiales</taxon>
        <taxon>Thermomonosporaceae</taxon>
        <taxon>Actinomadura</taxon>
    </lineage>
</organism>
<dbReference type="AlphaFoldDB" id="A0A4R4NWT5"/>
<evidence type="ECO:0000256" key="1">
    <source>
        <dbReference type="ARBA" id="ARBA00009199"/>
    </source>
</evidence>
<reference evidence="4 5" key="1">
    <citation type="submission" date="2019-03" db="EMBL/GenBank/DDBJ databases">
        <title>Draft genome sequences of novel Actinobacteria.</title>
        <authorList>
            <person name="Sahin N."/>
            <person name="Ay H."/>
            <person name="Saygin H."/>
        </authorList>
    </citation>
    <scope>NUCLEOTIDE SEQUENCE [LARGE SCALE GENOMIC DNA]</scope>
    <source>
        <strain evidence="4 5">DSM 45347</strain>
    </source>
</reference>
<evidence type="ECO:0000259" key="3">
    <source>
        <dbReference type="Pfam" id="PF01425"/>
    </source>
</evidence>
<feature type="domain" description="Amidase" evidence="3">
    <location>
        <begin position="277"/>
        <end position="386"/>
    </location>
</feature>
<dbReference type="InterPro" id="IPR023631">
    <property type="entry name" value="Amidase_dom"/>
</dbReference>
<gene>
    <name evidence="4" type="ORF">E1284_22835</name>
</gene>
<feature type="domain" description="Amidase" evidence="3">
    <location>
        <begin position="43"/>
        <end position="200"/>
    </location>
</feature>
<comment type="similarity">
    <text evidence="1">Belongs to the amidase family.</text>
</comment>
<comment type="caution">
    <text evidence="4">The sequence shown here is derived from an EMBL/GenBank/DDBJ whole genome shotgun (WGS) entry which is preliminary data.</text>
</comment>
<dbReference type="Gene3D" id="3.90.1300.10">
    <property type="entry name" value="Amidase signature (AS) domain"/>
    <property type="match status" value="1"/>
</dbReference>
<dbReference type="SUPFAM" id="SSF75304">
    <property type="entry name" value="Amidase signature (AS) enzymes"/>
    <property type="match status" value="1"/>
</dbReference>
<name>A0A4R4NWT5_9ACTN</name>
<dbReference type="PANTHER" id="PTHR11895:SF7">
    <property type="entry name" value="GLUTAMYL-TRNA(GLN) AMIDOTRANSFERASE SUBUNIT A, MITOCHONDRIAL"/>
    <property type="match status" value="1"/>
</dbReference>
<evidence type="ECO:0000313" key="5">
    <source>
        <dbReference type="Proteomes" id="UP000295431"/>
    </source>
</evidence>
<feature type="region of interest" description="Disordered" evidence="2">
    <location>
        <begin position="1"/>
        <end position="22"/>
    </location>
</feature>